<keyword evidence="5" id="KW-1185">Reference proteome</keyword>
<reference evidence="4 5" key="1">
    <citation type="journal article" date="2018" name="Mol. Plant">
        <title>The genome of Artemisia annua provides insight into the evolution of Asteraceae family and artemisinin biosynthesis.</title>
        <authorList>
            <person name="Shen Q."/>
            <person name="Zhang L."/>
            <person name="Liao Z."/>
            <person name="Wang S."/>
            <person name="Yan T."/>
            <person name="Shi P."/>
            <person name="Liu M."/>
            <person name="Fu X."/>
            <person name="Pan Q."/>
            <person name="Wang Y."/>
            <person name="Lv Z."/>
            <person name="Lu X."/>
            <person name="Zhang F."/>
            <person name="Jiang W."/>
            <person name="Ma Y."/>
            <person name="Chen M."/>
            <person name="Hao X."/>
            <person name="Li L."/>
            <person name="Tang Y."/>
            <person name="Lv G."/>
            <person name="Zhou Y."/>
            <person name="Sun X."/>
            <person name="Brodelius P.E."/>
            <person name="Rose J.K.C."/>
            <person name="Tang K."/>
        </authorList>
    </citation>
    <scope>NUCLEOTIDE SEQUENCE [LARGE SCALE GENOMIC DNA]</scope>
    <source>
        <strain evidence="5">cv. Huhao1</strain>
        <tissue evidence="4">Leaf</tissue>
    </source>
</reference>
<sequence length="365" mass="42045">MKGLSRLGHHVTLSMICVMEEITENLTRNKEPIWNGLVHTGLNEKMLSSKLFHFKNGTRFQRDYDNYHSTSVIEKDVAINIGEKDSIKAFVNNVRQRSKNSSFSNPCMIDKYFKKKNSIQDEKLQEHNLSLDEWIRRSYGTTKINKQAKIKAFVDWMVDSSLDDKGPPDQDNDPYNRSFERFKKEFEGEVQQLLVEYGHKIGRKGHILDDIWEKCEKTYNGKPSFWHENELEAMEVHGCQIDGVKYDPPEIKMETFKEKKCVECNSRHTGECTLEARRCFRCGNKGHVGQDCTSKEPICYSCKEMGHISTNCPNKKLGSTSGTNTRKDDLPRSKARAFHVTAEEEKVDNESGGANETYAMYANRA</sequence>
<dbReference type="OrthoDB" id="1751274at2759"/>
<comment type="caution">
    <text evidence="4">The sequence shown here is derived from an EMBL/GenBank/DDBJ whole genome shotgun (WGS) entry which is preliminary data.</text>
</comment>
<dbReference type="Gene3D" id="4.10.60.10">
    <property type="entry name" value="Zinc finger, CCHC-type"/>
    <property type="match status" value="1"/>
</dbReference>
<dbReference type="InterPro" id="IPR001878">
    <property type="entry name" value="Znf_CCHC"/>
</dbReference>
<dbReference type="AlphaFoldDB" id="A0A2U1LI73"/>
<keyword evidence="1" id="KW-0479">Metal-binding</keyword>
<feature type="domain" description="CCHC-type" evidence="3">
    <location>
        <begin position="277"/>
        <end position="294"/>
    </location>
</feature>
<keyword evidence="1" id="KW-0863">Zinc-finger</keyword>
<feature type="domain" description="CCHC-type" evidence="3">
    <location>
        <begin position="299"/>
        <end position="314"/>
    </location>
</feature>
<dbReference type="Proteomes" id="UP000245207">
    <property type="component" value="Unassembled WGS sequence"/>
</dbReference>
<evidence type="ECO:0000259" key="3">
    <source>
        <dbReference type="PROSITE" id="PS50158"/>
    </source>
</evidence>
<dbReference type="STRING" id="35608.A0A2U1LI73"/>
<dbReference type="PROSITE" id="PS50158">
    <property type="entry name" value="ZF_CCHC"/>
    <property type="match status" value="2"/>
</dbReference>
<dbReference type="SMART" id="SM00343">
    <property type="entry name" value="ZnF_C2HC"/>
    <property type="match status" value="2"/>
</dbReference>
<keyword evidence="1" id="KW-0862">Zinc</keyword>
<proteinExistence type="predicted"/>
<dbReference type="GO" id="GO:0003676">
    <property type="term" value="F:nucleic acid binding"/>
    <property type="evidence" value="ECO:0007669"/>
    <property type="project" value="InterPro"/>
</dbReference>
<evidence type="ECO:0000256" key="1">
    <source>
        <dbReference type="PROSITE-ProRule" id="PRU00047"/>
    </source>
</evidence>
<evidence type="ECO:0000313" key="5">
    <source>
        <dbReference type="Proteomes" id="UP000245207"/>
    </source>
</evidence>
<organism evidence="4 5">
    <name type="scientific">Artemisia annua</name>
    <name type="common">Sweet wormwood</name>
    <dbReference type="NCBI Taxonomy" id="35608"/>
    <lineage>
        <taxon>Eukaryota</taxon>
        <taxon>Viridiplantae</taxon>
        <taxon>Streptophyta</taxon>
        <taxon>Embryophyta</taxon>
        <taxon>Tracheophyta</taxon>
        <taxon>Spermatophyta</taxon>
        <taxon>Magnoliopsida</taxon>
        <taxon>eudicotyledons</taxon>
        <taxon>Gunneridae</taxon>
        <taxon>Pentapetalae</taxon>
        <taxon>asterids</taxon>
        <taxon>campanulids</taxon>
        <taxon>Asterales</taxon>
        <taxon>Asteraceae</taxon>
        <taxon>Asteroideae</taxon>
        <taxon>Anthemideae</taxon>
        <taxon>Artemisiinae</taxon>
        <taxon>Artemisia</taxon>
    </lineage>
</organism>
<evidence type="ECO:0000256" key="2">
    <source>
        <dbReference type="SAM" id="MobiDB-lite"/>
    </source>
</evidence>
<protein>
    <submittedName>
        <fullName evidence="4">Zinc finger, CCHC-type, Retrotransposon gag domain protein</fullName>
    </submittedName>
</protein>
<gene>
    <name evidence="4" type="ORF">CTI12_AA432990</name>
</gene>
<dbReference type="EMBL" id="PKPP01009254">
    <property type="protein sequence ID" value="PWA48695.1"/>
    <property type="molecule type" value="Genomic_DNA"/>
</dbReference>
<name>A0A2U1LI73_ARTAN</name>
<dbReference type="GO" id="GO:0008270">
    <property type="term" value="F:zinc ion binding"/>
    <property type="evidence" value="ECO:0007669"/>
    <property type="project" value="UniProtKB-KW"/>
</dbReference>
<feature type="region of interest" description="Disordered" evidence="2">
    <location>
        <begin position="313"/>
        <end position="334"/>
    </location>
</feature>
<evidence type="ECO:0000313" key="4">
    <source>
        <dbReference type="EMBL" id="PWA48695.1"/>
    </source>
</evidence>
<dbReference type="Pfam" id="PF00098">
    <property type="entry name" value="zf-CCHC"/>
    <property type="match status" value="2"/>
</dbReference>
<dbReference type="SUPFAM" id="SSF57756">
    <property type="entry name" value="Retrovirus zinc finger-like domains"/>
    <property type="match status" value="1"/>
</dbReference>
<feature type="compositionally biased region" description="Polar residues" evidence="2">
    <location>
        <begin position="313"/>
        <end position="324"/>
    </location>
</feature>
<dbReference type="InterPro" id="IPR036875">
    <property type="entry name" value="Znf_CCHC_sf"/>
</dbReference>
<accession>A0A2U1LI73</accession>